<keyword evidence="2" id="KW-0285">Flavoprotein</keyword>
<dbReference type="InterPro" id="IPR036188">
    <property type="entry name" value="FAD/NAD-bd_sf"/>
</dbReference>
<protein>
    <submittedName>
        <fullName evidence="7">Rhodocoxin reductase</fullName>
    </submittedName>
</protein>
<dbReference type="PANTHER" id="PTHR43557">
    <property type="entry name" value="APOPTOSIS-INDUCING FACTOR 1"/>
    <property type="match status" value="1"/>
</dbReference>
<sequence>MKHTVIAGAGHAGVQLADSLRAEGFTAPITLVSNETGLPYQRPPLSKDFLTADGTPQTLPLKARKFFADNDIRLIESNPIVRIDRSACAVQLADQDTLNYSDLVLATGARNRSLPVPGAQLDGVHYLRTASEASLLHSALTTARTAVVIGAGFIGLEFATAARTRGIAVTVIEHGQRPMARVLSEEMSQHFVSAHASAGIRLVFGEAITALEGDNSRVYAAIGRSGERYPSDIVVIGIGVEPNTELATAADLSTLNGIAVDPYLRTSDKHIWAIGDCAHFPCTHAGAPTRLESVQNAVDHARALARTLSGTPTEYHQVPWFWSHQGPHKLQIAGIAGKQDDSIVHGDPPNGKFSVFRFRDGALTCVESLNSPAVHIAARKILASHARLTLEDIAIENFDLRRLANDFGH</sequence>
<keyword evidence="4" id="KW-0560">Oxidoreductase</keyword>
<dbReference type="Pfam" id="PF14759">
    <property type="entry name" value="Reductase_C"/>
    <property type="match status" value="1"/>
</dbReference>
<dbReference type="InterPro" id="IPR016156">
    <property type="entry name" value="FAD/NAD-linked_Rdtase_dimer_sf"/>
</dbReference>
<proteinExistence type="predicted"/>
<dbReference type="PRINTS" id="PR00368">
    <property type="entry name" value="FADPNR"/>
</dbReference>
<gene>
    <name evidence="7" type="primary">thcD</name>
    <name evidence="7" type="ORF">RW1_006_00440</name>
</gene>
<dbReference type="EMBL" id="BAWF01000006">
    <property type="protein sequence ID" value="GAF43152.1"/>
    <property type="molecule type" value="Genomic_DNA"/>
</dbReference>
<dbReference type="PANTHER" id="PTHR43557:SF2">
    <property type="entry name" value="RIESKE DOMAIN-CONTAINING PROTEIN-RELATED"/>
    <property type="match status" value="1"/>
</dbReference>
<dbReference type="InterPro" id="IPR050446">
    <property type="entry name" value="FAD-oxidoreductase/Apoptosis"/>
</dbReference>
<dbReference type="Proteomes" id="UP000019491">
    <property type="component" value="Unassembled WGS sequence"/>
</dbReference>
<dbReference type="Gene3D" id="3.50.50.60">
    <property type="entry name" value="FAD/NAD(P)-binding domain"/>
    <property type="match status" value="2"/>
</dbReference>
<keyword evidence="3" id="KW-0274">FAD</keyword>
<feature type="domain" description="Reductase C-terminal" evidence="6">
    <location>
        <begin position="320"/>
        <end position="404"/>
    </location>
</feature>
<feature type="domain" description="FAD/NAD(P)-binding" evidence="5">
    <location>
        <begin position="3"/>
        <end position="301"/>
    </location>
</feature>
<name>X0PXR3_RHOWR</name>
<dbReference type="InterPro" id="IPR028202">
    <property type="entry name" value="Reductase_C"/>
</dbReference>
<evidence type="ECO:0000256" key="4">
    <source>
        <dbReference type="ARBA" id="ARBA00023002"/>
    </source>
</evidence>
<dbReference type="InterPro" id="IPR023753">
    <property type="entry name" value="FAD/NAD-binding_dom"/>
</dbReference>
<evidence type="ECO:0000259" key="5">
    <source>
        <dbReference type="Pfam" id="PF07992"/>
    </source>
</evidence>
<evidence type="ECO:0000313" key="7">
    <source>
        <dbReference type="EMBL" id="GAF43152.1"/>
    </source>
</evidence>
<dbReference type="SUPFAM" id="SSF51905">
    <property type="entry name" value="FAD/NAD(P)-binding domain"/>
    <property type="match status" value="2"/>
</dbReference>
<accession>X0PXR3</accession>
<dbReference type="GO" id="GO:0005737">
    <property type="term" value="C:cytoplasm"/>
    <property type="evidence" value="ECO:0007669"/>
    <property type="project" value="TreeGrafter"/>
</dbReference>
<dbReference type="Pfam" id="PF07992">
    <property type="entry name" value="Pyr_redox_2"/>
    <property type="match status" value="1"/>
</dbReference>
<evidence type="ECO:0000256" key="2">
    <source>
        <dbReference type="ARBA" id="ARBA00022630"/>
    </source>
</evidence>
<comment type="caution">
    <text evidence="7">The sequence shown here is derived from an EMBL/GenBank/DDBJ whole genome shotgun (WGS) entry which is preliminary data.</text>
</comment>
<reference evidence="7 8" key="1">
    <citation type="submission" date="2014-02" db="EMBL/GenBank/DDBJ databases">
        <title>Whole genome shotgun sequence of Rhodococcus wratislaviensis NBRC 100605.</title>
        <authorList>
            <person name="Hosoyama A."/>
            <person name="Tsuchikane K."/>
            <person name="Yoshida I."/>
            <person name="Ohji S."/>
            <person name="Ichikawa N."/>
            <person name="Yamazoe A."/>
            <person name="Fujita N."/>
        </authorList>
    </citation>
    <scope>NUCLEOTIDE SEQUENCE [LARGE SCALE GENOMIC DNA]</scope>
    <source>
        <strain evidence="7 8">NBRC 100605</strain>
    </source>
</reference>
<dbReference type="RefSeq" id="WP_217999394.1">
    <property type="nucleotide sequence ID" value="NZ_BAWF01000006.1"/>
</dbReference>
<comment type="cofactor">
    <cofactor evidence="1">
        <name>FAD</name>
        <dbReference type="ChEBI" id="CHEBI:57692"/>
    </cofactor>
</comment>
<dbReference type="AlphaFoldDB" id="X0PXR3"/>
<evidence type="ECO:0000313" key="8">
    <source>
        <dbReference type="Proteomes" id="UP000019491"/>
    </source>
</evidence>
<evidence type="ECO:0000256" key="3">
    <source>
        <dbReference type="ARBA" id="ARBA00022827"/>
    </source>
</evidence>
<dbReference type="PRINTS" id="PR00411">
    <property type="entry name" value="PNDRDTASEI"/>
</dbReference>
<organism evidence="7 8">
    <name type="scientific">Rhodococcus wratislaviensis NBRC 100605</name>
    <dbReference type="NCBI Taxonomy" id="1219028"/>
    <lineage>
        <taxon>Bacteria</taxon>
        <taxon>Bacillati</taxon>
        <taxon>Actinomycetota</taxon>
        <taxon>Actinomycetes</taxon>
        <taxon>Mycobacteriales</taxon>
        <taxon>Nocardiaceae</taxon>
        <taxon>Rhodococcus</taxon>
    </lineage>
</organism>
<evidence type="ECO:0000259" key="6">
    <source>
        <dbReference type="Pfam" id="PF14759"/>
    </source>
</evidence>
<evidence type="ECO:0000256" key="1">
    <source>
        <dbReference type="ARBA" id="ARBA00001974"/>
    </source>
</evidence>
<keyword evidence="8" id="KW-1185">Reference proteome</keyword>
<dbReference type="SUPFAM" id="SSF55424">
    <property type="entry name" value="FAD/NAD-linked reductases, dimerisation (C-terminal) domain"/>
    <property type="match status" value="1"/>
</dbReference>
<dbReference type="Gene3D" id="3.30.390.30">
    <property type="match status" value="1"/>
</dbReference>
<dbReference type="GO" id="GO:0016651">
    <property type="term" value="F:oxidoreductase activity, acting on NAD(P)H"/>
    <property type="evidence" value="ECO:0007669"/>
    <property type="project" value="TreeGrafter"/>
</dbReference>